<dbReference type="PANTHER" id="PTHR10909">
    <property type="entry name" value="ELECTRON TRANSPORT OXIDOREDUCTASE"/>
    <property type="match status" value="1"/>
</dbReference>
<comment type="cofactor">
    <cofactor evidence="1">
        <name>FAD</name>
        <dbReference type="ChEBI" id="CHEBI:57692"/>
    </cofactor>
</comment>
<dbReference type="PIRSF" id="PIRSF000168">
    <property type="entry name" value="Acyl-CoA_oxidase"/>
    <property type="match status" value="1"/>
</dbReference>
<evidence type="ECO:0000313" key="17">
    <source>
        <dbReference type="Proteomes" id="UP000466442"/>
    </source>
</evidence>
<name>A0A8S9X773_APOLU</name>
<evidence type="ECO:0000256" key="12">
    <source>
        <dbReference type="PIRSR" id="PIRSR000168-2"/>
    </source>
</evidence>
<evidence type="ECO:0000256" key="1">
    <source>
        <dbReference type="ARBA" id="ARBA00001974"/>
    </source>
</evidence>
<feature type="domain" description="Acyl-CoA oxidase/dehydrogenase middle" evidence="14">
    <location>
        <begin position="143"/>
        <end position="252"/>
    </location>
</feature>
<keyword evidence="4 10" id="KW-0285">Flavoprotein</keyword>
<feature type="domain" description="Acyl-CoA oxidase C-terminal" evidence="13">
    <location>
        <begin position="498"/>
        <end position="660"/>
    </location>
</feature>
<comment type="caution">
    <text evidence="16">The sequence shown here is derived from an EMBL/GenBank/DDBJ whole genome shotgun (WGS) entry which is preliminary data.</text>
</comment>
<evidence type="ECO:0000256" key="5">
    <source>
        <dbReference type="ARBA" id="ARBA00022827"/>
    </source>
</evidence>
<dbReference type="SUPFAM" id="SSF56645">
    <property type="entry name" value="Acyl-CoA dehydrogenase NM domain-like"/>
    <property type="match status" value="1"/>
</dbReference>
<dbReference type="Pfam" id="PF22924">
    <property type="entry name" value="ACOX_C_alpha1"/>
    <property type="match status" value="1"/>
</dbReference>
<dbReference type="Pfam" id="PF02770">
    <property type="entry name" value="Acyl-CoA_dh_M"/>
    <property type="match status" value="1"/>
</dbReference>
<evidence type="ECO:0000256" key="4">
    <source>
        <dbReference type="ARBA" id="ARBA00022630"/>
    </source>
</evidence>
<dbReference type="GO" id="GO:0005777">
    <property type="term" value="C:peroxisome"/>
    <property type="evidence" value="ECO:0007669"/>
    <property type="project" value="UniProtKB-SubCell"/>
</dbReference>
<comment type="similarity">
    <text evidence="3 10">Belongs to the acyl-CoA oxidase family.</text>
</comment>
<evidence type="ECO:0000256" key="7">
    <source>
        <dbReference type="ARBA" id="ARBA00023002"/>
    </source>
</evidence>
<dbReference type="GO" id="GO:0016402">
    <property type="term" value="F:pristanoyl-CoA oxidase activity"/>
    <property type="evidence" value="ECO:0007669"/>
    <property type="project" value="TreeGrafter"/>
</dbReference>
<keyword evidence="6" id="KW-0276">Fatty acid metabolism</keyword>
<dbReference type="InterPro" id="IPR006091">
    <property type="entry name" value="Acyl-CoA_Oxase/DH_mid-dom"/>
</dbReference>
<dbReference type="FunFam" id="1.20.140.10:FF:000007">
    <property type="entry name" value="Acyl-coenzyme A oxidase"/>
    <property type="match status" value="1"/>
</dbReference>
<dbReference type="FunFam" id="1.20.140.10:FF:000010">
    <property type="entry name" value="Acyl-coenzyme A oxidase"/>
    <property type="match status" value="1"/>
</dbReference>
<proteinExistence type="inferred from homology"/>
<keyword evidence="5 10" id="KW-0274">FAD</keyword>
<dbReference type="InterPro" id="IPR002655">
    <property type="entry name" value="Acyl-CoA_oxidase_C"/>
</dbReference>
<dbReference type="Gene3D" id="2.40.110.10">
    <property type="entry name" value="Butyryl-CoA Dehydrogenase, subunit A, domain 2"/>
    <property type="match status" value="1"/>
</dbReference>
<comment type="subcellular location">
    <subcellularLocation>
        <location evidence="2">Peroxisome</location>
    </subcellularLocation>
</comment>
<dbReference type="GO" id="GO:0055088">
    <property type="term" value="P:lipid homeostasis"/>
    <property type="evidence" value="ECO:0007669"/>
    <property type="project" value="TreeGrafter"/>
</dbReference>
<evidence type="ECO:0000259" key="15">
    <source>
        <dbReference type="Pfam" id="PF22924"/>
    </source>
</evidence>
<evidence type="ECO:0000259" key="13">
    <source>
        <dbReference type="Pfam" id="PF01756"/>
    </source>
</evidence>
<dbReference type="InterPro" id="IPR012258">
    <property type="entry name" value="Acyl-CoA_oxidase"/>
</dbReference>
<dbReference type="Proteomes" id="UP000466442">
    <property type="component" value="Unassembled WGS sequence"/>
</dbReference>
<dbReference type="OrthoDB" id="538336at2759"/>
<dbReference type="InterPro" id="IPR046373">
    <property type="entry name" value="Acyl-CoA_Oxase/DH_mid-dom_sf"/>
</dbReference>
<evidence type="ECO:0000256" key="3">
    <source>
        <dbReference type="ARBA" id="ARBA00006288"/>
    </source>
</evidence>
<reference evidence="16" key="1">
    <citation type="journal article" date="2021" name="Mol. Ecol. Resour.">
        <title>Apolygus lucorum genome provides insights into omnivorousness and mesophyll feeding.</title>
        <authorList>
            <person name="Liu Y."/>
            <person name="Liu H."/>
            <person name="Wang H."/>
            <person name="Huang T."/>
            <person name="Liu B."/>
            <person name="Yang B."/>
            <person name="Yin L."/>
            <person name="Li B."/>
            <person name="Zhang Y."/>
            <person name="Zhang S."/>
            <person name="Jiang F."/>
            <person name="Zhang X."/>
            <person name="Ren Y."/>
            <person name="Wang B."/>
            <person name="Wang S."/>
            <person name="Lu Y."/>
            <person name="Wu K."/>
            <person name="Fan W."/>
            <person name="Wang G."/>
        </authorList>
    </citation>
    <scope>NUCLEOTIDE SEQUENCE</scope>
    <source>
        <strain evidence="16">12Hb</strain>
    </source>
</reference>
<feature type="domain" description="Acyl-CoA oxidase C-alpha1" evidence="15">
    <location>
        <begin position="291"/>
        <end position="453"/>
    </location>
</feature>
<evidence type="ECO:0000256" key="2">
    <source>
        <dbReference type="ARBA" id="ARBA00004275"/>
    </source>
</evidence>
<dbReference type="InterPro" id="IPR036250">
    <property type="entry name" value="AcylCo_DH-like_C"/>
</dbReference>
<keyword evidence="17" id="KW-1185">Reference proteome</keyword>
<dbReference type="AlphaFoldDB" id="A0A8S9X773"/>
<dbReference type="EMBL" id="WIXP02000010">
    <property type="protein sequence ID" value="KAF6203916.1"/>
    <property type="molecule type" value="Genomic_DNA"/>
</dbReference>
<feature type="active site" description="Proton acceptor" evidence="11">
    <location>
        <position position="438"/>
    </location>
</feature>
<keyword evidence="8" id="KW-0443">Lipid metabolism</keyword>
<dbReference type="GO" id="GO:0071949">
    <property type="term" value="F:FAD binding"/>
    <property type="evidence" value="ECO:0007669"/>
    <property type="project" value="InterPro"/>
</dbReference>
<organism evidence="16 17">
    <name type="scientific">Apolygus lucorum</name>
    <name type="common">Small green plant bug</name>
    <name type="synonym">Lygocoris lucorum</name>
    <dbReference type="NCBI Taxonomy" id="248454"/>
    <lineage>
        <taxon>Eukaryota</taxon>
        <taxon>Metazoa</taxon>
        <taxon>Ecdysozoa</taxon>
        <taxon>Arthropoda</taxon>
        <taxon>Hexapoda</taxon>
        <taxon>Insecta</taxon>
        <taxon>Pterygota</taxon>
        <taxon>Neoptera</taxon>
        <taxon>Paraneoptera</taxon>
        <taxon>Hemiptera</taxon>
        <taxon>Heteroptera</taxon>
        <taxon>Panheteroptera</taxon>
        <taxon>Cimicomorpha</taxon>
        <taxon>Miridae</taxon>
        <taxon>Mirini</taxon>
        <taxon>Apolygus</taxon>
    </lineage>
</organism>
<evidence type="ECO:0000256" key="11">
    <source>
        <dbReference type="PIRSR" id="PIRSR000168-1"/>
    </source>
</evidence>
<gene>
    <name evidence="16" type="ORF">GE061_002254</name>
</gene>
<feature type="binding site" evidence="12">
    <location>
        <position position="186"/>
    </location>
    <ligand>
        <name>FAD</name>
        <dbReference type="ChEBI" id="CHEBI:57692"/>
    </ligand>
</feature>
<dbReference type="GO" id="GO:0005504">
    <property type="term" value="F:fatty acid binding"/>
    <property type="evidence" value="ECO:0007669"/>
    <property type="project" value="TreeGrafter"/>
</dbReference>
<dbReference type="PANTHER" id="PTHR10909:SF223">
    <property type="entry name" value="ACYL-COENZYME A OXIDASE"/>
    <property type="match status" value="1"/>
</dbReference>
<evidence type="ECO:0000256" key="6">
    <source>
        <dbReference type="ARBA" id="ARBA00022832"/>
    </source>
</evidence>
<evidence type="ECO:0000256" key="9">
    <source>
        <dbReference type="ARBA" id="ARBA00023140"/>
    </source>
</evidence>
<feature type="binding site" evidence="12">
    <location>
        <position position="147"/>
    </location>
    <ligand>
        <name>FAD</name>
        <dbReference type="ChEBI" id="CHEBI:57692"/>
    </ligand>
</feature>
<protein>
    <recommendedName>
        <fullName evidence="10">Acyl-coenzyme A oxidase</fullName>
    </recommendedName>
</protein>
<keyword evidence="7" id="KW-0560">Oxidoreductase</keyword>
<dbReference type="Gene3D" id="1.20.140.10">
    <property type="entry name" value="Butyryl-CoA Dehydrogenase, subunit A, domain 3"/>
    <property type="match status" value="2"/>
</dbReference>
<sequence>MASSLEEYRRKASFDVQKMSMEIEPQENREIKRKVWQFLASNPLFHEDYNRNGDSQQAKDRTAKQLKVFLSSSGLFTHIDDLTYATRTKYLLLVNEGLEIYNANLSIKLALGVMMFSNALNCLGTERHQQFYKDIWAGKTLSCFAITELEHGSDTKELKTSAEYDHSTKEFVINTPGIGAAKCWVGNLGQQSTHALLMAQLVVNGTCHGLHGFVVPIRDPETLRPYLGITVGDIGEKSGLHGIDNGFIMFKNYRIPRENILNRLADVNEQGEYQTFTDPLRMLGASLEILSAGRVGILNESSNCILRAVVIAVRYAAQRRQFRDSNGVEKPIIEYQTHQYRLMPYLAATYAIRNFAIEFSKQYVHCVGLSRDDSVDMTGVYQSVGGIHALLCCSKSLVTWTTQKAIQEVREACGGHGYHKAAGLGDLRNNHDPRVTFEGDNTVLLQQTSNWLLKLYNETSDRDFSKYPLCLVKFLTNVDSILQKKFVGRCKEDVCNISFVTECFEWLVCWLLKQTNEKMSALLAKHNDRFIARNECQVFKAKELSLVFAEYVIISHFKAKIDACHDPAISSVLRNLCSLYGLWCLHSHLSLLYQGGYCNTPALADCLSDGVLSLCEAIKPEAVGLVDAIAPPDFILNSAIGCYNGKVYENLMNAFRKIENGHFPLEYPDFWKSKL</sequence>
<evidence type="ECO:0000259" key="14">
    <source>
        <dbReference type="Pfam" id="PF02770"/>
    </source>
</evidence>
<dbReference type="InterPro" id="IPR009100">
    <property type="entry name" value="AcylCoA_DH/oxidase_NM_dom_sf"/>
</dbReference>
<evidence type="ECO:0000256" key="8">
    <source>
        <dbReference type="ARBA" id="ARBA00023098"/>
    </source>
</evidence>
<accession>A0A8S9X773</accession>
<dbReference type="Pfam" id="PF01756">
    <property type="entry name" value="ACOX"/>
    <property type="match status" value="1"/>
</dbReference>
<keyword evidence="9" id="KW-0576">Peroxisome</keyword>
<evidence type="ECO:0000256" key="10">
    <source>
        <dbReference type="PIRNR" id="PIRNR000168"/>
    </source>
</evidence>
<evidence type="ECO:0000313" key="16">
    <source>
        <dbReference type="EMBL" id="KAF6203916.1"/>
    </source>
</evidence>
<dbReference type="InterPro" id="IPR055060">
    <property type="entry name" value="ACOX_C_alpha1"/>
</dbReference>
<dbReference type="SUPFAM" id="SSF47203">
    <property type="entry name" value="Acyl-CoA dehydrogenase C-terminal domain-like"/>
    <property type="match status" value="2"/>
</dbReference>
<dbReference type="GO" id="GO:0033540">
    <property type="term" value="P:fatty acid beta-oxidation using acyl-CoA oxidase"/>
    <property type="evidence" value="ECO:0007669"/>
    <property type="project" value="TreeGrafter"/>
</dbReference>
<dbReference type="FunFam" id="2.40.110.10:FF:000005">
    <property type="entry name" value="Acyl-coenzyme A oxidase"/>
    <property type="match status" value="1"/>
</dbReference>